<protein>
    <submittedName>
        <fullName evidence="1">Transient receptor potential ion channel protein</fullName>
    </submittedName>
</protein>
<keyword evidence="2" id="KW-1185">Reference proteome</keyword>
<accession>A0ACB9TG15</accession>
<organism evidence="1 2">
    <name type="scientific">Holotrichia oblita</name>
    <name type="common">Chafer beetle</name>
    <dbReference type="NCBI Taxonomy" id="644536"/>
    <lineage>
        <taxon>Eukaryota</taxon>
        <taxon>Metazoa</taxon>
        <taxon>Ecdysozoa</taxon>
        <taxon>Arthropoda</taxon>
        <taxon>Hexapoda</taxon>
        <taxon>Insecta</taxon>
        <taxon>Pterygota</taxon>
        <taxon>Neoptera</taxon>
        <taxon>Endopterygota</taxon>
        <taxon>Coleoptera</taxon>
        <taxon>Polyphaga</taxon>
        <taxon>Scarabaeiformia</taxon>
        <taxon>Scarabaeidae</taxon>
        <taxon>Melolonthinae</taxon>
        <taxon>Holotrichia</taxon>
    </lineage>
</organism>
<dbReference type="EMBL" id="CM043017">
    <property type="protein sequence ID" value="KAI4465732.1"/>
    <property type="molecule type" value="Genomic_DNA"/>
</dbReference>
<name>A0ACB9TG15_HOLOL</name>
<evidence type="ECO:0000313" key="2">
    <source>
        <dbReference type="Proteomes" id="UP001056778"/>
    </source>
</evidence>
<evidence type="ECO:0000313" key="1">
    <source>
        <dbReference type="EMBL" id="KAI4465732.1"/>
    </source>
</evidence>
<keyword evidence="1" id="KW-0675">Receptor</keyword>
<sequence length="1572" mass="178064">MSKDIRSFFSVVSKKPNQNVVVSTKKRTIVLDSSDDEVVAASPAEVKKRVISKTKKRKIIDSDSDDENKRLKANKGNITDGKNNLKKVNAVDVFGSTPVKQAKVEKKEHYTEKDVKTSSDDKKNKKKAKTHPKLETELGIHDDPEFEQSLLDLDNDMLLDNINVLDKTIEEALNNANDSMSSNKTTKATPSRKRKSKDEEEEDTGIDKDLERYEKRRHSTLLYQKYLNRSGPAHHGSKEYPKGKPDCLNGLCFLRTGVLDSLEGEEFEELVKSHGGRTVHAVSSITKSKLYCGGVEPGPAKLEKARQYAIPSISEDEFLDLILIKSGMPAKYSKGGRFSDDNTEDAPPPPVTKASSSKKKPEKVSPEPKKNTEKIAASPKKSAEKKHETAAKKPDLEKLSNSKQEGSSTDIPEITIKKESFYDKEIIKNDNQENKCISKNTVTSTIQKNLSWADKYKPTDIKGIIGQQGDKSSMRKLLHWLSKWYTNHSGSQKPKLVKPSPWNKSDDGGYFKCALLSGPPGIGKTTTATLVAKELGFDIVEFNASDTRSKRLLHEEVSQLLSTNSLAGFVKDGSAPTKKHVLLMDEVDGMAGNEDRGGMQELILLIKNTNVPIICMCNDRNHTKVRSLANYCFDLRFSRPRLEQIRGAMMSVCFKENLKIKPDALSQIISGTGLDVRQTLNHLSMWTVNNIALSVEEAEKEAKLAKKDTILGPWEVIRKVFSKDEHEHMTVGDKFRLFFYDYSIGPLFVQENYLQVHPDCPKPLILQRAAQTADCISKSDIVDKKMRSSNNWSLLEVQAIHSSVLPVITWKAHMRISTSGSRKSVNLDYIYHLRNAIIKPLANDGVGGIEKAMEVMHSYNLLREDLDSIMEVSHWSRQKDPMAMVDSKVKAAFTRAYNKDNAKLPYSVSSAAIRKKTHIATDDNPYEDEEIDSSPEDDDDLGLVRPIYLYMLSLTTVMSCMNDANEEQNGNSGGLLVELMKRAAQNKQYAEIDHAIKSKIEPFLYNKGQGMYIPISQLVLLRNKDRPRHKWLPQLKVMENPEDFEIDDENINVSEEEYQRNPHLYRFVCWRIKERGAVGEALLHLCLLNATSIHADIAKRLLRFYPKLINDIYMSDEYYGENVLHIAIVNEDPSMVRFLLDAGVNIQERCFGNFMCPEDQKSSRSDSLDHEWVNVYPITNYDGYVYWGEYPLSFAACLGQEECYRLMLSRGADPDAQDTNGNTVLHLLEAFDMAYEVGASLDIRNVMSLTPVTLAASLARVDMFFHILNIEREIYWQIGSITCAAYPLSQIDTIDIKTGQISKTSVLNSVVFGDKDEHLELMDGVVIDLLNAKWNTFVKKKFYRQFFTFAFYFIISLICFTLRPGPPINAALANGTNTTNTTTKGSNITDSLNLTLTFNDTAKNESISSLTTLLLNFTIPTEETMVEEWWYNLTEKCRLMRMNDMQSKIRIAAEVAMFFGAFLYLAAAVREAKFLGMRMFYENLWARIVLVVERGVSPAERLKQLMVYSQPMSDGRRALVLRLHQSDEDKEEMKEILEMKRRHERHLKKREDKILGRAPSITQPTKPTQLTK</sequence>
<dbReference type="Proteomes" id="UP001056778">
    <property type="component" value="Chromosome 3"/>
</dbReference>
<gene>
    <name evidence="1" type="ORF">MML48_3g00013556</name>
</gene>
<comment type="caution">
    <text evidence="1">The sequence shown here is derived from an EMBL/GenBank/DDBJ whole genome shotgun (WGS) entry which is preliminary data.</text>
</comment>
<reference evidence="1" key="1">
    <citation type="submission" date="2022-04" db="EMBL/GenBank/DDBJ databases">
        <title>Chromosome-scale genome assembly of Holotrichia oblita Faldermann.</title>
        <authorList>
            <person name="Rongchong L."/>
        </authorList>
    </citation>
    <scope>NUCLEOTIDE SEQUENCE</scope>
    <source>
        <strain evidence="1">81SQS9</strain>
    </source>
</reference>
<proteinExistence type="predicted"/>